<protein>
    <submittedName>
        <fullName evidence="1">Uncharacterized protein</fullName>
    </submittedName>
</protein>
<dbReference type="AlphaFoldDB" id="A0AAN8KUU7"/>
<sequence>MNNFWTEQRSDSYHVGANCCLLLPVLADSNSGPAQPSVWTSSKERYHLVHVLPLVLVYQPSVPLLLQKRT</sequence>
<dbReference type="Proteomes" id="UP001356427">
    <property type="component" value="Unassembled WGS sequence"/>
</dbReference>
<accession>A0AAN8KUU7</accession>
<evidence type="ECO:0000313" key="2">
    <source>
        <dbReference type="Proteomes" id="UP001356427"/>
    </source>
</evidence>
<organism evidence="1 2">
    <name type="scientific">Coregonus suidteri</name>
    <dbReference type="NCBI Taxonomy" id="861788"/>
    <lineage>
        <taxon>Eukaryota</taxon>
        <taxon>Metazoa</taxon>
        <taxon>Chordata</taxon>
        <taxon>Craniata</taxon>
        <taxon>Vertebrata</taxon>
        <taxon>Euteleostomi</taxon>
        <taxon>Actinopterygii</taxon>
        <taxon>Neopterygii</taxon>
        <taxon>Teleostei</taxon>
        <taxon>Protacanthopterygii</taxon>
        <taxon>Salmoniformes</taxon>
        <taxon>Salmonidae</taxon>
        <taxon>Coregoninae</taxon>
        <taxon>Coregonus</taxon>
    </lineage>
</organism>
<proteinExistence type="predicted"/>
<gene>
    <name evidence="1" type="ORF">J4Q44_G00307620</name>
</gene>
<dbReference type="EMBL" id="JAGTTL010000029">
    <property type="protein sequence ID" value="KAK6299252.1"/>
    <property type="molecule type" value="Genomic_DNA"/>
</dbReference>
<name>A0AAN8KUU7_9TELE</name>
<comment type="caution">
    <text evidence="1">The sequence shown here is derived from an EMBL/GenBank/DDBJ whole genome shotgun (WGS) entry which is preliminary data.</text>
</comment>
<reference evidence="1 2" key="1">
    <citation type="submission" date="2021-04" db="EMBL/GenBank/DDBJ databases">
        <authorList>
            <person name="De Guttry C."/>
            <person name="Zahm M."/>
            <person name="Klopp C."/>
            <person name="Cabau C."/>
            <person name="Louis A."/>
            <person name="Berthelot C."/>
            <person name="Parey E."/>
            <person name="Roest Crollius H."/>
            <person name="Montfort J."/>
            <person name="Robinson-Rechavi M."/>
            <person name="Bucao C."/>
            <person name="Bouchez O."/>
            <person name="Gislard M."/>
            <person name="Lluch J."/>
            <person name="Milhes M."/>
            <person name="Lampietro C."/>
            <person name="Lopez Roques C."/>
            <person name="Donnadieu C."/>
            <person name="Braasch I."/>
            <person name="Desvignes T."/>
            <person name="Postlethwait J."/>
            <person name="Bobe J."/>
            <person name="Wedekind C."/>
            <person name="Guiguen Y."/>
        </authorList>
    </citation>
    <scope>NUCLEOTIDE SEQUENCE [LARGE SCALE GENOMIC DNA]</scope>
    <source>
        <strain evidence="1">Cs_M1</strain>
        <tissue evidence="1">Blood</tissue>
    </source>
</reference>
<evidence type="ECO:0000313" key="1">
    <source>
        <dbReference type="EMBL" id="KAK6299252.1"/>
    </source>
</evidence>
<keyword evidence="2" id="KW-1185">Reference proteome</keyword>